<reference evidence="5 6" key="1">
    <citation type="submission" date="2024-01" db="EMBL/GenBank/DDBJ databases">
        <title>A draft genome for a cacao thread blight-causing isolate of Paramarasmius palmivorus.</title>
        <authorList>
            <person name="Baruah I.K."/>
            <person name="Bukari Y."/>
            <person name="Amoako-Attah I."/>
            <person name="Meinhardt L.W."/>
            <person name="Bailey B.A."/>
            <person name="Cohen S.P."/>
        </authorList>
    </citation>
    <scope>NUCLEOTIDE SEQUENCE [LARGE SCALE GENOMIC DNA]</scope>
    <source>
        <strain evidence="5 6">GH-12</strain>
    </source>
</reference>
<evidence type="ECO:0000313" key="5">
    <source>
        <dbReference type="EMBL" id="KAK7019409.1"/>
    </source>
</evidence>
<dbReference type="Pfam" id="PF06280">
    <property type="entry name" value="fn3_5"/>
    <property type="match status" value="1"/>
</dbReference>
<dbReference type="Proteomes" id="UP001383192">
    <property type="component" value="Unassembled WGS sequence"/>
</dbReference>
<dbReference type="GO" id="GO:0004252">
    <property type="term" value="F:serine-type endopeptidase activity"/>
    <property type="evidence" value="ECO:0007669"/>
    <property type="project" value="InterPro"/>
</dbReference>
<dbReference type="GO" id="GO:0016020">
    <property type="term" value="C:membrane"/>
    <property type="evidence" value="ECO:0007669"/>
    <property type="project" value="InterPro"/>
</dbReference>
<dbReference type="EMBL" id="JAYKXP010000208">
    <property type="protein sequence ID" value="KAK7019409.1"/>
    <property type="molecule type" value="Genomic_DNA"/>
</dbReference>
<keyword evidence="2" id="KW-0732">Signal</keyword>
<comment type="similarity">
    <text evidence="1">Belongs to the peptidase S8 family.</text>
</comment>
<evidence type="ECO:0000256" key="3">
    <source>
        <dbReference type="SAM" id="MobiDB-lite"/>
    </source>
</evidence>
<keyword evidence="6" id="KW-1185">Reference proteome</keyword>
<feature type="domain" description="C5a peptidase/Subtilisin-like protease SBT2-like Fn3-like" evidence="4">
    <location>
        <begin position="30"/>
        <end position="89"/>
    </location>
</feature>
<gene>
    <name evidence="5" type="ORF">VNI00_018064</name>
</gene>
<comment type="caution">
    <text evidence="5">The sequence shown here is derived from an EMBL/GenBank/DDBJ whole genome shotgun (WGS) entry which is preliminary data.</text>
</comment>
<evidence type="ECO:0000256" key="2">
    <source>
        <dbReference type="ARBA" id="ARBA00022729"/>
    </source>
</evidence>
<evidence type="ECO:0000313" key="6">
    <source>
        <dbReference type="Proteomes" id="UP001383192"/>
    </source>
</evidence>
<sequence>MTLHTCRGEHHNRSETKARQRKVYQLTHVPAALPSLSDHCGSSLTVGSGQTQTFTATFTPPADIDQTTFPVYSGFIQLTDEEEQLHVAYLGLAATLYDKKVMDDTDFLGLQFPLLVKDSDEIDVPTNFTFDNATSDFPQAYQSERVAVFVYQGMIATADVTAMVLRSSAAPVMSMKQVQGLVEGAAILFITQDSMFDALGARELAKLKGLSKSIRNMQLRYESVVFGLSRLYGPFFDNDSIRDFRILQIKTGALVSGSCVVQLLSRRPFAPSDLDVFVGKDYVLAVGEFLEKAGYTFHPLKTLQEGKVKITEEQHAHFEAAVQAEFDKPTPNTGTVADRYEFTTLAGVFNFFNPSGKKVQIVAVNHEPIEAILGFYSTVVMNIATATEIISLYPMTTFVEGRALFVKQYSRTVEVARTKYEARGWSTFEMLSASDYLRTEHELSLKTRWIGDGHCWVIKLPPVEGYAGADHVYRVLKVTSWYMFCPGPSSVRMSVHRLKGSSLRSTYMVTWHVQDFVWRHPCFEGSQDPLDMESLGVSEARAGVYEGEVDFPGEAGSDSEVGDVLNTVLELGDGARPGDEASNEEDSVLQESSSSGSVDSMSSAHWELWKYRLGYGVCIHEQYRPPFALDACVVEYLEGLYPLMERDHDTKRDVVYMKNAFGSLADRYSFEADCYPSGHVVTMIHQCLEDVDLTCVCDDPEVSLQFLLDEDSSRVLTVCTILVEMDLLGAVQDELRGWTYSEDEMAVSGLIVLLGGMA</sequence>
<proteinExistence type="inferred from homology"/>
<name>A0AAW0B3N1_9AGAR</name>
<dbReference type="InterPro" id="IPR010435">
    <property type="entry name" value="C5a/SBT2-like_Fn3"/>
</dbReference>
<feature type="region of interest" description="Disordered" evidence="3">
    <location>
        <begin position="572"/>
        <end position="600"/>
    </location>
</feature>
<organism evidence="5 6">
    <name type="scientific">Paramarasmius palmivorus</name>
    <dbReference type="NCBI Taxonomy" id="297713"/>
    <lineage>
        <taxon>Eukaryota</taxon>
        <taxon>Fungi</taxon>
        <taxon>Dikarya</taxon>
        <taxon>Basidiomycota</taxon>
        <taxon>Agaricomycotina</taxon>
        <taxon>Agaricomycetes</taxon>
        <taxon>Agaricomycetidae</taxon>
        <taxon>Agaricales</taxon>
        <taxon>Marasmiineae</taxon>
        <taxon>Marasmiaceae</taxon>
        <taxon>Paramarasmius</taxon>
    </lineage>
</organism>
<evidence type="ECO:0000259" key="4">
    <source>
        <dbReference type="Pfam" id="PF06280"/>
    </source>
</evidence>
<dbReference type="AlphaFoldDB" id="A0AAW0B3N1"/>
<protein>
    <recommendedName>
        <fullName evidence="4">C5a peptidase/Subtilisin-like protease SBT2-like Fn3-like domain-containing protein</fullName>
    </recommendedName>
</protein>
<evidence type="ECO:0000256" key="1">
    <source>
        <dbReference type="ARBA" id="ARBA00011073"/>
    </source>
</evidence>
<accession>A0AAW0B3N1</accession>